<dbReference type="Pfam" id="PF25600">
    <property type="entry name" value="TRIM_CC"/>
    <property type="match status" value="1"/>
</dbReference>
<dbReference type="PANTHER" id="PTHR25465">
    <property type="entry name" value="B-BOX DOMAIN CONTAINING"/>
    <property type="match status" value="1"/>
</dbReference>
<evidence type="ECO:0000313" key="9">
    <source>
        <dbReference type="Proteomes" id="UP001501920"/>
    </source>
</evidence>
<dbReference type="GeneTree" id="ENSGT00940000154395"/>
<dbReference type="InterPro" id="IPR000315">
    <property type="entry name" value="Znf_B-box"/>
</dbReference>
<feature type="coiled-coil region" evidence="5">
    <location>
        <begin position="211"/>
        <end position="238"/>
    </location>
</feature>
<dbReference type="InterPro" id="IPR058030">
    <property type="entry name" value="TRIM8/14/16/25/29/45/65_CC"/>
</dbReference>
<dbReference type="Pfam" id="PF15227">
    <property type="entry name" value="zf-C3HC4_4"/>
    <property type="match status" value="1"/>
</dbReference>
<dbReference type="InterPro" id="IPR013083">
    <property type="entry name" value="Znf_RING/FYVE/PHD"/>
</dbReference>
<dbReference type="Gene3D" id="3.30.160.60">
    <property type="entry name" value="Classic Zinc Finger"/>
    <property type="match status" value="1"/>
</dbReference>
<evidence type="ECO:0000256" key="5">
    <source>
        <dbReference type="SAM" id="Coils"/>
    </source>
</evidence>
<protein>
    <recommendedName>
        <fullName evidence="10">RING-type domain-containing protein</fullName>
    </recommendedName>
</protein>
<evidence type="ECO:0000256" key="4">
    <source>
        <dbReference type="PROSITE-ProRule" id="PRU00024"/>
    </source>
</evidence>
<keyword evidence="1" id="KW-0479">Metal-binding</keyword>
<proteinExistence type="predicted"/>
<dbReference type="Gene3D" id="3.30.40.10">
    <property type="entry name" value="Zinc/RING finger domain, C3HC4 (zinc finger)"/>
    <property type="match status" value="1"/>
</dbReference>
<feature type="domain" description="RING-type" evidence="6">
    <location>
        <begin position="15"/>
        <end position="57"/>
    </location>
</feature>
<evidence type="ECO:0008006" key="10">
    <source>
        <dbReference type="Google" id="ProtNLM"/>
    </source>
</evidence>
<evidence type="ECO:0000256" key="3">
    <source>
        <dbReference type="ARBA" id="ARBA00022833"/>
    </source>
</evidence>
<dbReference type="Pfam" id="PF00643">
    <property type="entry name" value="zf-B_box"/>
    <property type="match status" value="1"/>
</dbReference>
<dbReference type="PROSITE" id="PS00518">
    <property type="entry name" value="ZF_RING_1"/>
    <property type="match status" value="1"/>
</dbReference>
<dbReference type="SMART" id="SM00336">
    <property type="entry name" value="BBOX"/>
    <property type="match status" value="1"/>
</dbReference>
<evidence type="ECO:0000259" key="6">
    <source>
        <dbReference type="PROSITE" id="PS50089"/>
    </source>
</evidence>
<sequence length="360" mass="41602">MAAMDFDTLKDGIKCGICNDFFKEPTTIPCGHNFCMKCISNQWDNELYQFYNCPKCSKTFMTRPELVMNETLCVIGNKLQRLKLQDGAQYGVVAELKKKNQKPQPMTRDKMKAKEKLKKMMCAQHDRLLNFYCRDDKQCICEQCTLSEHMGHNTVTAVEERKEREQKVEECLQKARCEIHERELILQKISKTSDQIKDSSNCAVDASRSVFSELTVTLEKMKEELNKIIQEQETALLSQAQLEEKQQKLVIWSLQAMETELEALSHVKDDIPFIMKSQLVVSQQEADPVTIHVNENLSFEFVTVALNKVKDMLEDGCKVAIENIQQRVRNVTLVKTSVQNQKHPDRQVWRKFSNVSGPRP</sequence>
<dbReference type="InterPro" id="IPR017907">
    <property type="entry name" value="Znf_RING_CS"/>
</dbReference>
<reference evidence="8" key="2">
    <citation type="submission" date="2025-08" db="UniProtKB">
        <authorList>
            <consortium name="Ensembl"/>
        </authorList>
    </citation>
    <scope>IDENTIFICATION</scope>
</reference>
<reference evidence="8 9" key="1">
    <citation type="submission" date="2020-10" db="EMBL/GenBank/DDBJ databases">
        <title>Pygocentrus nattereri (red-bellied piranha) genome, fPygNat1, primary haplotype.</title>
        <authorList>
            <person name="Myers G."/>
            <person name="Meyer A."/>
            <person name="Karagic N."/>
            <person name="Pippel M."/>
            <person name="Winkler S."/>
            <person name="Tracey A."/>
            <person name="Wood J."/>
            <person name="Formenti G."/>
            <person name="Howe K."/>
            <person name="Fedrigo O."/>
            <person name="Jarvis E.D."/>
        </authorList>
    </citation>
    <scope>NUCLEOTIDE SEQUENCE [LARGE SCALE GENOMIC DNA]</scope>
</reference>
<dbReference type="Ensembl" id="ENSPNAT00000037302.2">
    <property type="protein sequence ID" value="ENSPNAP00000032390.1"/>
    <property type="gene ID" value="ENSPNAG00000020290.2"/>
</dbReference>
<dbReference type="AlphaFoldDB" id="A0A3B4E9A3"/>
<dbReference type="SUPFAM" id="SSF57845">
    <property type="entry name" value="B-box zinc-binding domain"/>
    <property type="match status" value="1"/>
</dbReference>
<keyword evidence="5" id="KW-0175">Coiled coil</keyword>
<evidence type="ECO:0000256" key="2">
    <source>
        <dbReference type="ARBA" id="ARBA00022771"/>
    </source>
</evidence>
<keyword evidence="3" id="KW-0862">Zinc</keyword>
<evidence type="ECO:0000313" key="8">
    <source>
        <dbReference type="Ensembl" id="ENSPNAP00000032390.1"/>
    </source>
</evidence>
<dbReference type="PROSITE" id="PS50119">
    <property type="entry name" value="ZF_BBOX"/>
    <property type="match status" value="1"/>
</dbReference>
<dbReference type="InterPro" id="IPR001841">
    <property type="entry name" value="Znf_RING"/>
</dbReference>
<keyword evidence="9" id="KW-1185">Reference proteome</keyword>
<dbReference type="GO" id="GO:0008270">
    <property type="term" value="F:zinc ion binding"/>
    <property type="evidence" value="ECO:0007669"/>
    <property type="project" value="UniProtKB-KW"/>
</dbReference>
<name>A0A3B4E9A3_PYGNA</name>
<evidence type="ECO:0000256" key="1">
    <source>
        <dbReference type="ARBA" id="ARBA00022723"/>
    </source>
</evidence>
<dbReference type="PROSITE" id="PS50089">
    <property type="entry name" value="ZF_RING_2"/>
    <property type="match status" value="1"/>
</dbReference>
<keyword evidence="2 4" id="KW-0863">Zinc-finger</keyword>
<organism evidence="8 9">
    <name type="scientific">Pygocentrus nattereri</name>
    <name type="common">Red-bellied piranha</name>
    <dbReference type="NCBI Taxonomy" id="42514"/>
    <lineage>
        <taxon>Eukaryota</taxon>
        <taxon>Metazoa</taxon>
        <taxon>Chordata</taxon>
        <taxon>Craniata</taxon>
        <taxon>Vertebrata</taxon>
        <taxon>Euteleostomi</taxon>
        <taxon>Actinopterygii</taxon>
        <taxon>Neopterygii</taxon>
        <taxon>Teleostei</taxon>
        <taxon>Ostariophysi</taxon>
        <taxon>Characiformes</taxon>
        <taxon>Characoidei</taxon>
        <taxon>Pygocentrus</taxon>
    </lineage>
</organism>
<dbReference type="Proteomes" id="UP001501920">
    <property type="component" value="Chromosome 9"/>
</dbReference>
<dbReference type="CDD" id="cd19769">
    <property type="entry name" value="Bbox2_TRIM16-like"/>
    <property type="match status" value="1"/>
</dbReference>
<dbReference type="PANTHER" id="PTHR25465:SF5">
    <property type="entry name" value="E3 UBIQUITIN_ISG15 LIGASE TRIM25-RELATED"/>
    <property type="match status" value="1"/>
</dbReference>
<feature type="domain" description="B box-type" evidence="7">
    <location>
        <begin position="117"/>
        <end position="157"/>
    </location>
</feature>
<evidence type="ECO:0000259" key="7">
    <source>
        <dbReference type="PROSITE" id="PS50119"/>
    </source>
</evidence>
<accession>A0A3B4E9A3</accession>
<dbReference type="InterPro" id="IPR051051">
    <property type="entry name" value="E3_ubiq-ligase_TRIM/RNF"/>
</dbReference>
<reference evidence="8" key="3">
    <citation type="submission" date="2025-09" db="UniProtKB">
        <authorList>
            <consortium name="Ensembl"/>
        </authorList>
    </citation>
    <scope>IDENTIFICATION</scope>
</reference>
<dbReference type="SMART" id="SM00184">
    <property type="entry name" value="RING"/>
    <property type="match status" value="1"/>
</dbReference>
<dbReference type="OMA" id="RCEIHER"/>
<dbReference type="SUPFAM" id="SSF57850">
    <property type="entry name" value="RING/U-box"/>
    <property type="match status" value="1"/>
</dbReference>